<dbReference type="InterPro" id="IPR011701">
    <property type="entry name" value="MFS"/>
</dbReference>
<feature type="transmembrane region" description="Helical" evidence="8">
    <location>
        <begin position="113"/>
        <end position="138"/>
    </location>
</feature>
<keyword evidence="6 8" id="KW-1133">Transmembrane helix</keyword>
<keyword evidence="3" id="KW-0813">Transport</keyword>
<evidence type="ECO:0000256" key="5">
    <source>
        <dbReference type="ARBA" id="ARBA00022692"/>
    </source>
</evidence>
<feature type="transmembrane region" description="Helical" evidence="8">
    <location>
        <begin position="237"/>
        <end position="259"/>
    </location>
</feature>
<dbReference type="Proteomes" id="UP000248333">
    <property type="component" value="Unassembled WGS sequence"/>
</dbReference>
<dbReference type="PANTHER" id="PTHR23501">
    <property type="entry name" value="MAJOR FACILITATOR SUPERFAMILY"/>
    <property type="match status" value="1"/>
</dbReference>
<feature type="transmembrane region" description="Helical" evidence="8">
    <location>
        <begin position="280"/>
        <end position="303"/>
    </location>
</feature>
<dbReference type="AlphaFoldDB" id="A0A318NQG6"/>
<gene>
    <name evidence="10" type="ORF">C7C45_22745</name>
</gene>
<protein>
    <submittedName>
        <fullName evidence="10">MFS transporter</fullName>
    </submittedName>
</protein>
<organism evidence="10 11">
    <name type="scientific">Micromonospora arborensis</name>
    <dbReference type="NCBI Taxonomy" id="2116518"/>
    <lineage>
        <taxon>Bacteria</taxon>
        <taxon>Bacillati</taxon>
        <taxon>Actinomycetota</taxon>
        <taxon>Actinomycetes</taxon>
        <taxon>Micromonosporales</taxon>
        <taxon>Micromonosporaceae</taxon>
        <taxon>Micromonospora</taxon>
    </lineage>
</organism>
<dbReference type="PROSITE" id="PS50850">
    <property type="entry name" value="MFS"/>
    <property type="match status" value="1"/>
</dbReference>
<comment type="caution">
    <text evidence="10">The sequence shown here is derived from an EMBL/GenBank/DDBJ whole genome shotgun (WGS) entry which is preliminary data.</text>
</comment>
<name>A0A318NQG6_9ACTN</name>
<evidence type="ECO:0000256" key="8">
    <source>
        <dbReference type="SAM" id="Phobius"/>
    </source>
</evidence>
<feature type="transmembrane region" description="Helical" evidence="8">
    <location>
        <begin position="370"/>
        <end position="394"/>
    </location>
</feature>
<proteinExistence type="inferred from homology"/>
<sequence length="515" mass="54126">MSETTTAAPPERAGEYPRLFRLGIAGALCGMFLGMMDSYIVATALPSIVGDLGGLKSMTWIITSYALAIAASTQVWGKLSDLYNRKTMFLLSVAVFLAGSMLCGLAQSMGELIAFRALQGVGAGGLLVGAVAMVQALLPPKESTRVSSWTGLLLGVALIAGPLVGGVITSGLSWRWIFYVNVPFGLLCLLGTVVGVKVPMRPEATRVRIDYLGTVLLTAAVVCLTLVTSWAGTTYSWKSGLILGLCAVVVVATAAFLYVERRAPEPLVPFRMFGTRNFSLAQVLGFAFNVTMVATVNFLPQYFQNARGVDPVKSGFLLIPMMVGMVVVMNRSSAYIRRTGRYRILPIIGGAGVVIGMLLVLLLGPDTNPVLASLVGIPLGIGLGCLIQNTILIIRMSVEPRDIGAAMGMGSLTRTMGSGIGAALFGALYLSALTSTLTNKLGSADLLSSGDIRLNPEQPGAMAPAVRAAWSAAVTHGLHIVAIGTAVAGAIALVCAYFIREVPLVDNRADVRRPR</sequence>
<feature type="transmembrane region" description="Helical" evidence="8">
    <location>
        <begin position="150"/>
        <end position="170"/>
    </location>
</feature>
<keyword evidence="7 8" id="KW-0472">Membrane</keyword>
<keyword evidence="5 8" id="KW-0812">Transmembrane</keyword>
<evidence type="ECO:0000259" key="9">
    <source>
        <dbReference type="PROSITE" id="PS50850"/>
    </source>
</evidence>
<feature type="transmembrane region" description="Helical" evidence="8">
    <location>
        <begin position="176"/>
        <end position="199"/>
    </location>
</feature>
<keyword evidence="4" id="KW-1003">Cell membrane</keyword>
<accession>A0A318NQG6</accession>
<feature type="transmembrane region" description="Helical" evidence="8">
    <location>
        <begin position="211"/>
        <end position="231"/>
    </location>
</feature>
<dbReference type="OrthoDB" id="7375466at2"/>
<dbReference type="InterPro" id="IPR036259">
    <property type="entry name" value="MFS_trans_sf"/>
</dbReference>
<dbReference type="PANTHER" id="PTHR23501:SF197">
    <property type="entry name" value="COMD"/>
    <property type="match status" value="1"/>
</dbReference>
<reference evidence="10 11" key="1">
    <citation type="submission" date="2018-03" db="EMBL/GenBank/DDBJ databases">
        <title>Bioinformatic expansion and discovery of thiopeptide antibiotics.</title>
        <authorList>
            <person name="Schwalen C.J."/>
            <person name="Hudson G.A."/>
            <person name="Mitchell D.A."/>
        </authorList>
    </citation>
    <scope>NUCLEOTIDE SEQUENCE [LARGE SCALE GENOMIC DNA]</scope>
    <source>
        <strain evidence="10 11">NRRL 8041</strain>
    </source>
</reference>
<feature type="transmembrane region" description="Helical" evidence="8">
    <location>
        <begin position="88"/>
        <end position="107"/>
    </location>
</feature>
<evidence type="ECO:0000256" key="1">
    <source>
        <dbReference type="ARBA" id="ARBA00004651"/>
    </source>
</evidence>
<feature type="transmembrane region" description="Helical" evidence="8">
    <location>
        <begin position="315"/>
        <end position="332"/>
    </location>
</feature>
<comment type="subcellular location">
    <subcellularLocation>
        <location evidence="1">Cell membrane</location>
        <topology evidence="1">Multi-pass membrane protein</topology>
    </subcellularLocation>
</comment>
<dbReference type="RefSeq" id="WP_110565710.1">
    <property type="nucleotide sequence ID" value="NZ_PYBV01000028.1"/>
</dbReference>
<evidence type="ECO:0000256" key="6">
    <source>
        <dbReference type="ARBA" id="ARBA00022989"/>
    </source>
</evidence>
<feature type="transmembrane region" description="Helical" evidence="8">
    <location>
        <begin position="415"/>
        <end position="433"/>
    </location>
</feature>
<evidence type="ECO:0000313" key="10">
    <source>
        <dbReference type="EMBL" id="PYC67282.1"/>
    </source>
</evidence>
<dbReference type="InterPro" id="IPR020846">
    <property type="entry name" value="MFS_dom"/>
</dbReference>
<dbReference type="Pfam" id="PF07690">
    <property type="entry name" value="MFS_1"/>
    <property type="match status" value="1"/>
</dbReference>
<dbReference type="EMBL" id="PYBV01000028">
    <property type="protein sequence ID" value="PYC67282.1"/>
    <property type="molecule type" value="Genomic_DNA"/>
</dbReference>
<feature type="transmembrane region" description="Helical" evidence="8">
    <location>
        <begin position="344"/>
        <end position="364"/>
    </location>
</feature>
<feature type="transmembrane region" description="Helical" evidence="8">
    <location>
        <begin position="477"/>
        <end position="499"/>
    </location>
</feature>
<feature type="domain" description="Major facilitator superfamily (MFS) profile" evidence="9">
    <location>
        <begin position="23"/>
        <end position="503"/>
    </location>
</feature>
<evidence type="ECO:0000256" key="3">
    <source>
        <dbReference type="ARBA" id="ARBA00022448"/>
    </source>
</evidence>
<dbReference type="Gene3D" id="1.20.1250.20">
    <property type="entry name" value="MFS general substrate transporter like domains"/>
    <property type="match status" value="1"/>
</dbReference>
<feature type="transmembrane region" description="Helical" evidence="8">
    <location>
        <begin position="57"/>
        <end position="76"/>
    </location>
</feature>
<evidence type="ECO:0000256" key="4">
    <source>
        <dbReference type="ARBA" id="ARBA00022475"/>
    </source>
</evidence>
<evidence type="ECO:0000256" key="7">
    <source>
        <dbReference type="ARBA" id="ARBA00023136"/>
    </source>
</evidence>
<keyword evidence="11" id="KW-1185">Reference proteome</keyword>
<evidence type="ECO:0000256" key="2">
    <source>
        <dbReference type="ARBA" id="ARBA00007520"/>
    </source>
</evidence>
<comment type="similarity">
    <text evidence="2">Belongs to the major facilitator superfamily. TCR/Tet family.</text>
</comment>
<dbReference type="FunFam" id="1.20.1720.10:FF:000004">
    <property type="entry name" value="EmrB/QacA family drug resistance transporter"/>
    <property type="match status" value="1"/>
</dbReference>
<dbReference type="GO" id="GO:0022857">
    <property type="term" value="F:transmembrane transporter activity"/>
    <property type="evidence" value="ECO:0007669"/>
    <property type="project" value="InterPro"/>
</dbReference>
<dbReference type="GO" id="GO:0005886">
    <property type="term" value="C:plasma membrane"/>
    <property type="evidence" value="ECO:0007669"/>
    <property type="project" value="UniProtKB-SubCell"/>
</dbReference>
<evidence type="ECO:0000313" key="11">
    <source>
        <dbReference type="Proteomes" id="UP000248333"/>
    </source>
</evidence>
<dbReference type="Gene3D" id="1.20.1720.10">
    <property type="entry name" value="Multidrug resistance protein D"/>
    <property type="match status" value="1"/>
</dbReference>
<dbReference type="SUPFAM" id="SSF103473">
    <property type="entry name" value="MFS general substrate transporter"/>
    <property type="match status" value="1"/>
</dbReference>
<feature type="transmembrane region" description="Helical" evidence="8">
    <location>
        <begin position="22"/>
        <end position="45"/>
    </location>
</feature>